<reference evidence="1 2" key="1">
    <citation type="submission" date="2019-01" db="EMBL/GenBank/DDBJ databases">
        <title>Filimonas sp. strain TTM-71.</title>
        <authorList>
            <person name="Chen W.-M."/>
        </authorList>
    </citation>
    <scope>NUCLEOTIDE SEQUENCE [LARGE SCALE GENOMIC DNA]</scope>
    <source>
        <strain evidence="1 2">TTM-71</strain>
    </source>
</reference>
<dbReference type="InterPro" id="IPR026325">
    <property type="entry name" value="DUF932"/>
</dbReference>
<organism evidence="1 2">
    <name type="scientific">Filimonas effusa</name>
    <dbReference type="NCBI Taxonomy" id="2508721"/>
    <lineage>
        <taxon>Bacteria</taxon>
        <taxon>Pseudomonadati</taxon>
        <taxon>Bacteroidota</taxon>
        <taxon>Chitinophagia</taxon>
        <taxon>Chitinophagales</taxon>
        <taxon>Chitinophagaceae</taxon>
        <taxon>Filimonas</taxon>
    </lineage>
</organism>
<evidence type="ECO:0000313" key="1">
    <source>
        <dbReference type="EMBL" id="RXK81154.1"/>
    </source>
</evidence>
<dbReference type="Pfam" id="PF06067">
    <property type="entry name" value="DUF932"/>
    <property type="match status" value="1"/>
</dbReference>
<dbReference type="InterPro" id="IPR017686">
    <property type="entry name" value="Phg/plasmid-like_prot"/>
</dbReference>
<dbReference type="AlphaFoldDB" id="A0A4Q1D091"/>
<accession>A0A4Q1D091</accession>
<evidence type="ECO:0000313" key="2">
    <source>
        <dbReference type="Proteomes" id="UP000290545"/>
    </source>
</evidence>
<dbReference type="RefSeq" id="WP_129005408.1">
    <property type="nucleotide sequence ID" value="NZ_SDHZ01000004.1"/>
</dbReference>
<name>A0A4Q1D091_9BACT</name>
<dbReference type="EMBL" id="SDHZ01000004">
    <property type="protein sequence ID" value="RXK81154.1"/>
    <property type="molecule type" value="Genomic_DNA"/>
</dbReference>
<dbReference type="Proteomes" id="UP000290545">
    <property type="component" value="Unassembled WGS sequence"/>
</dbReference>
<dbReference type="NCBIfam" id="TIGR03299">
    <property type="entry name" value="LGT_TIGR03299"/>
    <property type="match status" value="1"/>
</dbReference>
<comment type="caution">
    <text evidence="1">The sequence shown here is derived from an EMBL/GenBank/DDBJ whole genome shotgun (WGS) entry which is preliminary data.</text>
</comment>
<sequence length="352" mass="38905">MADNINFNQITGKHAFYSVRQKAWHEKGYIADKYQRSGDVLEASQLNFEVAKRPLITYDTIGEEPNELIVPDVKVPDFFATVRTDTNQPLGVVGSGYEVIQNIDAFSFFDCIAGPENIYYETAGALGKGERIFITAKLPSYITVAGIDTMENYLFLTTSHDGSGSIVAAFTPVRIVCNNTLNAALGNCSNKIKIRHTANAKDRLKEAHRVMGMVNKCTPAISDTFNHWAKISITDQQVKELITLALAPNQETITNIKKGEWEEVSTRFKNQLGDAFSYAFGSDTQLIESTKGKLFGAYNAVTGYFQNVAKYDNPSDQVNAILYGGTAEKKAQKAFNLCESFAQYGADALQFN</sequence>
<protein>
    <submittedName>
        <fullName evidence="1">DUF945 domain-containing protein</fullName>
    </submittedName>
</protein>
<keyword evidence="2" id="KW-1185">Reference proteome</keyword>
<proteinExistence type="predicted"/>
<dbReference type="OrthoDB" id="576140at2"/>
<gene>
    <name evidence="1" type="ORF">ESB13_19630</name>
</gene>